<keyword evidence="2 3" id="KW-0819">tRNA processing</keyword>
<dbReference type="RefSeq" id="WP_371753389.1">
    <property type="nucleotide sequence ID" value="NZ_JAYJLD010000006.1"/>
</dbReference>
<comment type="similarity">
    <text evidence="3">Belongs to the TmcAL family.</text>
</comment>
<dbReference type="EC" id="6.3.4.-" evidence="3"/>
<keyword evidence="1 3" id="KW-0436">Ligase</keyword>
<keyword evidence="3" id="KW-0963">Cytoplasm</keyword>
<dbReference type="Proteomes" id="UP001310386">
    <property type="component" value="Unassembled WGS sequence"/>
</dbReference>
<evidence type="ECO:0000313" key="5">
    <source>
        <dbReference type="Proteomes" id="UP001310386"/>
    </source>
</evidence>
<keyword evidence="3" id="KW-0694">RNA-binding</keyword>
<dbReference type="PANTHER" id="PTHR37825">
    <property type="entry name" value="TRNA(MET) CYTIDINE ACETATE LIGASE"/>
    <property type="match status" value="1"/>
</dbReference>
<proteinExistence type="inferred from homology"/>
<evidence type="ECO:0000313" key="4">
    <source>
        <dbReference type="EMBL" id="MEB3101209.1"/>
    </source>
</evidence>
<keyword evidence="3" id="KW-0820">tRNA-binding</keyword>
<organism evidence="4 5">
    <name type="scientific">Ferviditalea candida</name>
    <dbReference type="NCBI Taxonomy" id="3108399"/>
    <lineage>
        <taxon>Bacteria</taxon>
        <taxon>Bacillati</taxon>
        <taxon>Bacillota</taxon>
        <taxon>Bacilli</taxon>
        <taxon>Bacillales</taxon>
        <taxon>Paenibacillaceae</taxon>
        <taxon>Ferviditalea</taxon>
    </lineage>
</organism>
<dbReference type="HAMAP" id="MF_01539">
    <property type="entry name" value="TmcAL"/>
    <property type="match status" value="1"/>
</dbReference>
<feature type="binding site" evidence="3">
    <location>
        <position position="199"/>
    </location>
    <ligand>
        <name>ATP</name>
        <dbReference type="ChEBI" id="CHEBI:30616"/>
    </ligand>
</feature>
<feature type="binding site" evidence="3">
    <location>
        <position position="174"/>
    </location>
    <ligand>
        <name>ATP</name>
        <dbReference type="ChEBI" id="CHEBI:30616"/>
    </ligand>
</feature>
<dbReference type="Pfam" id="PF05636">
    <property type="entry name" value="HIGH_NTase1"/>
    <property type="match status" value="1"/>
</dbReference>
<dbReference type="EMBL" id="JAYJLD010000006">
    <property type="protein sequence ID" value="MEB3101209.1"/>
    <property type="molecule type" value="Genomic_DNA"/>
</dbReference>
<comment type="catalytic activity">
    <reaction evidence="3">
        <text>cytidine(34) in elongator tRNA(Met) + acetate + ATP = N(4)-acetylcytidine(34) in elongator tRNA(Met) + AMP + diphosphate</text>
        <dbReference type="Rhea" id="RHEA:58144"/>
        <dbReference type="Rhea" id="RHEA-COMP:10693"/>
        <dbReference type="Rhea" id="RHEA-COMP:10694"/>
        <dbReference type="ChEBI" id="CHEBI:30089"/>
        <dbReference type="ChEBI" id="CHEBI:30616"/>
        <dbReference type="ChEBI" id="CHEBI:33019"/>
        <dbReference type="ChEBI" id="CHEBI:74900"/>
        <dbReference type="ChEBI" id="CHEBI:82748"/>
        <dbReference type="ChEBI" id="CHEBI:456215"/>
    </reaction>
</comment>
<comment type="subcellular location">
    <subcellularLocation>
        <location evidence="3">Cytoplasm</location>
    </subcellularLocation>
</comment>
<dbReference type="NCBIfam" id="NF010191">
    <property type="entry name" value="PRK13670.1"/>
    <property type="match status" value="1"/>
</dbReference>
<comment type="caution">
    <text evidence="3">Lacks conserved residue(s) required for the propagation of feature annotation.</text>
</comment>
<evidence type="ECO:0000256" key="2">
    <source>
        <dbReference type="ARBA" id="ARBA00022694"/>
    </source>
</evidence>
<evidence type="ECO:0000256" key="1">
    <source>
        <dbReference type="ARBA" id="ARBA00022598"/>
    </source>
</evidence>
<dbReference type="InterPro" id="IPR014729">
    <property type="entry name" value="Rossmann-like_a/b/a_fold"/>
</dbReference>
<reference evidence="4" key="1">
    <citation type="submission" date="2023-12" db="EMBL/GenBank/DDBJ databases">
        <title>Fervidustalea candida gen. nov., sp. nov., a novel member of the family Paenibacillaceae isolated from a geothermal area.</title>
        <authorList>
            <person name="Li W.-J."/>
            <person name="Jiao J.-Y."/>
            <person name="Chen Y."/>
        </authorList>
    </citation>
    <scope>NUCLEOTIDE SEQUENCE</scope>
    <source>
        <strain evidence="4">SYSU GA230002</strain>
    </source>
</reference>
<comment type="caution">
    <text evidence="4">The sequence shown here is derived from an EMBL/GenBank/DDBJ whole genome shotgun (WGS) entry which is preliminary data.</text>
</comment>
<keyword evidence="5" id="KW-1185">Reference proteome</keyword>
<dbReference type="Gene3D" id="3.40.50.620">
    <property type="entry name" value="HUPs"/>
    <property type="match status" value="1"/>
</dbReference>
<comment type="function">
    <text evidence="3">Catalyzes the formation of N(4)-acetylcytidine (ac(4)C) at the wobble position of elongator tRNA(Met), using acetate and ATP as substrates. First activates an acetate ion to form acetyladenylate (Ac-AMP) and then transfers the acetyl group to tRNA to form ac(4)C34.</text>
</comment>
<sequence length="420" mass="46929">MKTVGIIIEYNPLHNGHLYHFRQSKMVSQADAVVAVMSGNFLQRGEPAVVNKWARTEMALHMGVDLVIELPVAFSSAPAEWFAYGAVSALAATGAVDALCFGSELGEIRSLELLANMLYAEPRALEHMIKLRLKSGISYPKAYAAAVGDLLAEADLHRPAEDAEAMHVYLSQPNNILGLHYLIALKRLNSRIRPLTISRQKAGYHQQTVSDDNIASATAIRKMIFEKNTLEPLASYVPSYTRTILRREWDAGRAPIGWNAYALPLLHQIVNSSIEELRQIFEMSEGLEYRLKRAIAGVNPDSAAPVEDLIAGLKTKRYTRTKLQRVLTRVLLNHRKDVLTKELLSKGVPYLRILGFSAQGRELLKQMKKTASVPVVTKIARETSPLLTMDIQATAVHALAYRRPDARDLLRDYYEPPLRI</sequence>
<feature type="binding site" evidence="3">
    <location>
        <position position="102"/>
    </location>
    <ligand>
        <name>ATP</name>
        <dbReference type="ChEBI" id="CHEBI:30616"/>
    </ligand>
</feature>
<dbReference type="InterPro" id="IPR008513">
    <property type="entry name" value="tRNA(Met)_cyd_acetate_ligase"/>
</dbReference>
<protein>
    <recommendedName>
        <fullName evidence="3">tRNA(Met) cytidine acetate ligase</fullName>
        <ecNumber evidence="3">6.3.4.-</ecNumber>
    </recommendedName>
</protein>
<feature type="binding site" evidence="3">
    <location>
        <begin position="7"/>
        <end position="20"/>
    </location>
    <ligand>
        <name>ATP</name>
        <dbReference type="ChEBI" id="CHEBI:30616"/>
    </ligand>
</feature>
<name>A0ABU5ZFC9_9BACL</name>
<keyword evidence="3" id="KW-0547">Nucleotide-binding</keyword>
<dbReference type="SUPFAM" id="SSF52374">
    <property type="entry name" value="Nucleotidylyl transferase"/>
    <property type="match status" value="1"/>
</dbReference>
<accession>A0ABU5ZFC9</accession>
<gene>
    <name evidence="3" type="primary">tmcAL</name>
    <name evidence="4" type="ORF">VF724_05975</name>
</gene>
<dbReference type="PANTHER" id="PTHR37825:SF1">
    <property type="entry name" value="TRNA(MET) CYTIDINE ACETATE LIGASE"/>
    <property type="match status" value="1"/>
</dbReference>
<keyword evidence="3" id="KW-0067">ATP-binding</keyword>
<evidence type="ECO:0000256" key="3">
    <source>
        <dbReference type="HAMAP-Rule" id="MF_01539"/>
    </source>
</evidence>